<evidence type="ECO:0000256" key="1">
    <source>
        <dbReference type="SAM" id="MobiDB-lite"/>
    </source>
</evidence>
<dbReference type="InterPro" id="IPR053158">
    <property type="entry name" value="CapK_Type1_Caps_Biosynth"/>
</dbReference>
<dbReference type="PANTHER" id="PTHR36932">
    <property type="entry name" value="CAPSULAR POLYSACCHARIDE BIOSYNTHESIS PROTEIN"/>
    <property type="match status" value="1"/>
</dbReference>
<keyword evidence="3" id="KW-1185">Reference proteome</keyword>
<dbReference type="PANTHER" id="PTHR36932:SF1">
    <property type="entry name" value="CAPSULAR POLYSACCHARIDE BIOSYNTHESIS PROTEIN"/>
    <property type="match status" value="1"/>
</dbReference>
<evidence type="ECO:0000313" key="3">
    <source>
        <dbReference type="Proteomes" id="UP000638560"/>
    </source>
</evidence>
<proteinExistence type="predicted"/>
<sequence length="460" mass="50866">MAEGLMSVAWDLRRVRRGGQGLVAEWQRARLADLLARARSGSPYYRELYRDLPDRIDDVTSLPVTTKAELMSRYDDWATDRAVSLDEVRTFVADTNRIGTLYRDRYQVVTTSGTSGHRGVFVQDDRTYTVLSAITVARAGGSWLSGRDYLSMLRRGNKVAAIWAVGGHFAGYSTAQRLIRERPIRKRSIRVFSVHTSLDELVRGVGAFGPTILNGYATAVSLLAREQRAGRLGIRPVLVITSAEGLSPEERAGIRESFQAKVRDQYACSEFMGLAHGCEHDWLHVNADWAILEPVDEGFRAVPPGKASRTVLLTNLANRVQPIIRYDLGDSVTIRPGPCPCGNPLPAVRVQGRTSEVISFPGPDGRTVDLPPLALGTLVDGTVGVRMFQIVQTDPRRLAVRLITEDGADTAWEQVQQALRGLLDNHGLADVRVDREAQPPQRTAGGKFRTVFSELPRTQR</sequence>
<feature type="region of interest" description="Disordered" evidence="1">
    <location>
        <begin position="436"/>
        <end position="460"/>
    </location>
</feature>
<name>A0ABS0GRQ3_9ACTN</name>
<dbReference type="EMBL" id="JADPUN010000080">
    <property type="protein sequence ID" value="MBF9128577.1"/>
    <property type="molecule type" value="Genomic_DNA"/>
</dbReference>
<dbReference type="Proteomes" id="UP000638560">
    <property type="component" value="Unassembled WGS sequence"/>
</dbReference>
<evidence type="ECO:0000313" key="2">
    <source>
        <dbReference type="EMBL" id="MBF9128577.1"/>
    </source>
</evidence>
<dbReference type="RefSeq" id="WP_196200228.1">
    <property type="nucleotide sequence ID" value="NZ_JADPUN010000080.1"/>
</dbReference>
<dbReference type="Gene3D" id="3.40.50.12780">
    <property type="entry name" value="N-terminal domain of ligase-like"/>
    <property type="match status" value="1"/>
</dbReference>
<dbReference type="SUPFAM" id="SSF56801">
    <property type="entry name" value="Acetyl-CoA synthetase-like"/>
    <property type="match status" value="1"/>
</dbReference>
<organism evidence="2 3">
    <name type="scientific">Plantactinospora alkalitolerans</name>
    <dbReference type="NCBI Taxonomy" id="2789879"/>
    <lineage>
        <taxon>Bacteria</taxon>
        <taxon>Bacillati</taxon>
        <taxon>Actinomycetota</taxon>
        <taxon>Actinomycetes</taxon>
        <taxon>Micromonosporales</taxon>
        <taxon>Micromonosporaceae</taxon>
        <taxon>Plantactinospora</taxon>
    </lineage>
</organism>
<gene>
    <name evidence="2" type="ORF">I0C86_06185</name>
</gene>
<accession>A0ABS0GRQ3</accession>
<protein>
    <submittedName>
        <fullName evidence="2">Phenylacetate--CoA ligase family protein</fullName>
    </submittedName>
</protein>
<dbReference type="GO" id="GO:0016874">
    <property type="term" value="F:ligase activity"/>
    <property type="evidence" value="ECO:0007669"/>
    <property type="project" value="UniProtKB-KW"/>
</dbReference>
<dbReference type="InterPro" id="IPR042099">
    <property type="entry name" value="ANL_N_sf"/>
</dbReference>
<keyword evidence="2" id="KW-0436">Ligase</keyword>
<comment type="caution">
    <text evidence="2">The sequence shown here is derived from an EMBL/GenBank/DDBJ whole genome shotgun (WGS) entry which is preliminary data.</text>
</comment>
<reference evidence="2 3" key="1">
    <citation type="submission" date="2020-11" db="EMBL/GenBank/DDBJ databases">
        <title>A novel isolate from a Black sea contaminated sediment with potential to produce alkanes: Plantactinospora alkalitolerans sp. nov.</title>
        <authorList>
            <person name="Carro L."/>
            <person name="Veyisoglu A."/>
            <person name="Guven K."/>
            <person name="Schumann P."/>
            <person name="Klenk H.-P."/>
            <person name="Sahin N."/>
        </authorList>
    </citation>
    <scope>NUCLEOTIDE SEQUENCE [LARGE SCALE GENOMIC DNA]</scope>
    <source>
        <strain evidence="2 3">S1510</strain>
    </source>
</reference>